<evidence type="ECO:0000256" key="1">
    <source>
        <dbReference type="SAM" id="Phobius"/>
    </source>
</evidence>
<feature type="transmembrane region" description="Helical" evidence="1">
    <location>
        <begin position="20"/>
        <end position="40"/>
    </location>
</feature>
<evidence type="ECO:0008006" key="4">
    <source>
        <dbReference type="Google" id="ProtNLM"/>
    </source>
</evidence>
<proteinExistence type="predicted"/>
<feature type="transmembrane region" description="Helical" evidence="1">
    <location>
        <begin position="518"/>
        <end position="535"/>
    </location>
</feature>
<feature type="transmembrane region" description="Helical" evidence="1">
    <location>
        <begin position="275"/>
        <end position="291"/>
    </location>
</feature>
<keyword evidence="3" id="KW-1185">Reference proteome</keyword>
<evidence type="ECO:0000313" key="2">
    <source>
        <dbReference type="EMBL" id="RDU22161.1"/>
    </source>
</evidence>
<keyword evidence="1" id="KW-1133">Transmembrane helix</keyword>
<dbReference type="AlphaFoldDB" id="A0A371ARF8"/>
<comment type="caution">
    <text evidence="2">The sequence shown here is derived from an EMBL/GenBank/DDBJ whole genome shotgun (WGS) entry which is preliminary data.</text>
</comment>
<sequence>MKNYLTYNWKPHIICFKLPAFLFSFLFSFCMILGNKIHFSGNVGDSYTKNYFDDFAFTDFILGLLIWIIIYFIYQILTLILQWYHSKHSQELVSLTYKKQLKIWGFSSLLLFLAWTPYLLALAPGSVLGDSLLSIGQALGYAPLNNHHPVAYTLFVKIFISIGQHFHHLNLGVFLYSITQSIIMASALGFSLLWLYKKGVPKWFLILAGCFYAFFPIFPAYAVIMWKDPLFSIALFLMSLLLYDIVESNGALLATKKGWVLYTVITLIISFFRNNGIYVCIVSLILLIFIYRKKLWRFYLIAFASLALTLWIQGPLYTSLGIQQESVEAYGIPLQQMGRVVALNGKLTEEQKEFLFQLLPEETYKEKYTPCLVDTLKWDPNFNQKYLEEHKAEFFKTWASMLIPNFSEYVKGYCLETFGFWKIGVQNDYGYIDTYISENSVGIHRIDLFEKFFGIPMESFFANFKIYIGSGTLAFVMLWSAFSLWSLKRSKEILCLLPSFITWLVILVATPVAFSLRYVYVLPLALPLFIVLPFFRSRKNKKRARTI</sequence>
<dbReference type="EMBL" id="QRCT01000050">
    <property type="protein sequence ID" value="RDU22161.1"/>
    <property type="molecule type" value="Genomic_DNA"/>
</dbReference>
<feature type="transmembrane region" description="Helical" evidence="1">
    <location>
        <begin position="203"/>
        <end position="224"/>
    </location>
</feature>
<keyword evidence="1" id="KW-0472">Membrane</keyword>
<accession>A0A371ARF8</accession>
<gene>
    <name evidence="2" type="ORF">DWV06_16660</name>
</gene>
<organism evidence="2 3">
    <name type="scientific">Anaerosacchariphilus polymeriproducens</name>
    <dbReference type="NCBI Taxonomy" id="1812858"/>
    <lineage>
        <taxon>Bacteria</taxon>
        <taxon>Bacillati</taxon>
        <taxon>Bacillota</taxon>
        <taxon>Clostridia</taxon>
        <taxon>Lachnospirales</taxon>
        <taxon>Lachnospiraceae</taxon>
        <taxon>Anaerosacchariphilus</taxon>
    </lineage>
</organism>
<dbReference type="RefSeq" id="WP_115483342.1">
    <property type="nucleotide sequence ID" value="NZ_QRCT01000050.1"/>
</dbReference>
<reference evidence="2 3" key="1">
    <citation type="submission" date="2018-07" db="EMBL/GenBank/DDBJ databases">
        <title>Anaerosacharophilus polymeroproducens gen. nov. sp. nov., an anaerobic bacterium isolated from salt field.</title>
        <authorList>
            <person name="Kim W."/>
            <person name="Yang S.-H."/>
            <person name="Oh J."/>
            <person name="Lee J.-H."/>
            <person name="Kwon K.K."/>
        </authorList>
    </citation>
    <scope>NUCLEOTIDE SEQUENCE [LARGE SCALE GENOMIC DNA]</scope>
    <source>
        <strain evidence="2 3">MCWD5</strain>
    </source>
</reference>
<name>A0A371ARF8_9FIRM</name>
<feature type="transmembrane region" description="Helical" evidence="1">
    <location>
        <begin position="103"/>
        <end position="123"/>
    </location>
</feature>
<feature type="transmembrane region" description="Helical" evidence="1">
    <location>
        <begin position="173"/>
        <end position="196"/>
    </location>
</feature>
<dbReference type="Pfam" id="PF19484">
    <property type="entry name" value="DUF6020"/>
    <property type="match status" value="1"/>
</dbReference>
<keyword evidence="1" id="KW-0812">Transmembrane</keyword>
<feature type="transmembrane region" description="Helical" evidence="1">
    <location>
        <begin position="466"/>
        <end position="487"/>
    </location>
</feature>
<protein>
    <recommendedName>
        <fullName evidence="4">Glycosyltransferase RgtA/B/C/D-like domain-containing protein</fullName>
    </recommendedName>
</protein>
<evidence type="ECO:0000313" key="3">
    <source>
        <dbReference type="Proteomes" id="UP000255036"/>
    </source>
</evidence>
<feature type="transmembrane region" description="Helical" evidence="1">
    <location>
        <begin position="298"/>
        <end position="317"/>
    </location>
</feature>
<feature type="transmembrane region" description="Helical" evidence="1">
    <location>
        <begin position="60"/>
        <end position="83"/>
    </location>
</feature>
<dbReference type="Proteomes" id="UP000255036">
    <property type="component" value="Unassembled WGS sequence"/>
</dbReference>
<feature type="transmembrane region" description="Helical" evidence="1">
    <location>
        <begin position="494"/>
        <end position="512"/>
    </location>
</feature>
<dbReference type="InterPro" id="IPR046062">
    <property type="entry name" value="DUF6020"/>
</dbReference>
<dbReference type="OrthoDB" id="3035992at2"/>